<proteinExistence type="predicted"/>
<sequence>MDEFDNIAQYPIYFAPGCQLLQLQPGMVSDVYDYLRHLFGNNIHLYTRCCGLDDANQHNEEAVFITLCDACFRIYGLTYANLHMRDFWEVYDEYKDIYPLGDKEQELRAALKSTLCDNVFPQAKLKDWLDEWKSWSTSNKDFKDEAAFK</sequence>
<accession>A0ABR6VFV3</accession>
<evidence type="ECO:0000313" key="2">
    <source>
        <dbReference type="Proteomes" id="UP000606870"/>
    </source>
</evidence>
<protein>
    <submittedName>
        <fullName evidence="1">Uncharacterized protein</fullName>
    </submittedName>
</protein>
<gene>
    <name evidence="1" type="ORF">H8J70_01455</name>
</gene>
<reference evidence="1 2" key="1">
    <citation type="submission" date="2020-08" db="EMBL/GenBank/DDBJ databases">
        <authorList>
            <person name="Liu C."/>
            <person name="Sun Q."/>
        </authorList>
    </citation>
    <scope>NUCLEOTIDE SEQUENCE [LARGE SCALE GENOMIC DNA]</scope>
    <source>
        <strain evidence="1 2">NSJ-59</strain>
    </source>
</reference>
<dbReference type="EMBL" id="JACOGK010000003">
    <property type="protein sequence ID" value="MBC3535928.1"/>
    <property type="molecule type" value="Genomic_DNA"/>
</dbReference>
<evidence type="ECO:0000313" key="1">
    <source>
        <dbReference type="EMBL" id="MBC3535928.1"/>
    </source>
</evidence>
<dbReference type="RefSeq" id="WP_186502061.1">
    <property type="nucleotide sequence ID" value="NZ_JACOGK010000003.1"/>
</dbReference>
<comment type="caution">
    <text evidence="1">The sequence shown here is derived from an EMBL/GenBank/DDBJ whole genome shotgun (WGS) entry which is preliminary data.</text>
</comment>
<dbReference type="Proteomes" id="UP000606870">
    <property type="component" value="Unassembled WGS sequence"/>
</dbReference>
<keyword evidence="2" id="KW-1185">Reference proteome</keyword>
<name>A0ABR6VFV3_9FIRM</name>
<organism evidence="1 2">
    <name type="scientific">Megasphaera hominis</name>
    <dbReference type="NCBI Taxonomy" id="159836"/>
    <lineage>
        <taxon>Bacteria</taxon>
        <taxon>Bacillati</taxon>
        <taxon>Bacillota</taxon>
        <taxon>Negativicutes</taxon>
        <taxon>Veillonellales</taxon>
        <taxon>Veillonellaceae</taxon>
        <taxon>Megasphaera</taxon>
    </lineage>
</organism>